<proteinExistence type="predicted"/>
<evidence type="ECO:0000256" key="1">
    <source>
        <dbReference type="SAM" id="MobiDB-lite"/>
    </source>
</evidence>
<evidence type="ECO:0000256" key="2">
    <source>
        <dbReference type="SAM" id="Phobius"/>
    </source>
</evidence>
<dbReference type="Proteomes" id="UP001234178">
    <property type="component" value="Unassembled WGS sequence"/>
</dbReference>
<dbReference type="PANTHER" id="PTHR17571">
    <property type="entry name" value="URINARY PROTEIN RUP /ACROSOMAL PROTEIN SP-10"/>
    <property type="match status" value="1"/>
</dbReference>
<protein>
    <submittedName>
        <fullName evidence="3">Uncharacterized protein</fullName>
    </submittedName>
</protein>
<evidence type="ECO:0000313" key="4">
    <source>
        <dbReference type="Proteomes" id="UP001234178"/>
    </source>
</evidence>
<keyword evidence="2" id="KW-0812">Transmembrane</keyword>
<accession>A0ABR0APJ2</accession>
<reference evidence="3 4" key="1">
    <citation type="journal article" date="2023" name="Nucleic Acids Res.">
        <title>The hologenome of Daphnia magna reveals possible DNA methylation and microbiome-mediated evolution of the host genome.</title>
        <authorList>
            <person name="Chaturvedi A."/>
            <person name="Li X."/>
            <person name="Dhandapani V."/>
            <person name="Marshall H."/>
            <person name="Kissane S."/>
            <person name="Cuenca-Cambronero M."/>
            <person name="Asole G."/>
            <person name="Calvet F."/>
            <person name="Ruiz-Romero M."/>
            <person name="Marangio P."/>
            <person name="Guigo R."/>
            <person name="Rago D."/>
            <person name="Mirbahai L."/>
            <person name="Eastwood N."/>
            <person name="Colbourne J.K."/>
            <person name="Zhou J."/>
            <person name="Mallon E."/>
            <person name="Orsini L."/>
        </authorList>
    </citation>
    <scope>NUCLEOTIDE SEQUENCE [LARGE SCALE GENOMIC DNA]</scope>
    <source>
        <strain evidence="3">LRV0_1</strain>
    </source>
</reference>
<organism evidence="3 4">
    <name type="scientific">Daphnia magna</name>
    <dbReference type="NCBI Taxonomy" id="35525"/>
    <lineage>
        <taxon>Eukaryota</taxon>
        <taxon>Metazoa</taxon>
        <taxon>Ecdysozoa</taxon>
        <taxon>Arthropoda</taxon>
        <taxon>Crustacea</taxon>
        <taxon>Branchiopoda</taxon>
        <taxon>Diplostraca</taxon>
        <taxon>Cladocera</taxon>
        <taxon>Anomopoda</taxon>
        <taxon>Daphniidae</taxon>
        <taxon>Daphnia</taxon>
    </lineage>
</organism>
<sequence length="534" mass="59329">MPTDSPTEVSTQVPSDLSPGVTGIMTETPTDVPSTQEPAGLVTTIPPTELPMTIKPTALPTEAPTTQTFFTTEHQVSDPTTLVDIGNLQQNGTQLTTLIMEITTEPDRIETTTQIFTPTTASPTLQEFTTVTDMTTTMVPITDITPPFSIAVVPKPPPPSFVFVPSSSSSSGSSSSSSSSTSSSDSSISSGPSSPWGALIPIWNAFPVLGIAAFIISAPFLLLLTVLFVGTPFGRSIDGGGDLLLGLFNDLYEDRTLDHPWLIAKILSQMFPEEYSPSSKEERMVLTKYVAKMFPEQLENLQNWEELSIPSVLIHLLPEKFAQVDYKHLNKYLADDTVNYTETENLRRLMLGFLTSAKEHVPEFAQKYITPDVEQKLREIVKNSALITRMKDAIPDSSNLDNEWLFDRLMFKIKNFKKSEEEIEMLASTEPTTQGTTQTSSRPTTTSVSPPPKCQWGPILCSINRVSFQRNAEKRSDMDSVNAKEIVPRQPKQVPQWLRTTRKKNQTEKILRTKTQRPGTNALFRRFLFDPFRA</sequence>
<comment type="caution">
    <text evidence="3">The sequence shown here is derived from an EMBL/GenBank/DDBJ whole genome shotgun (WGS) entry which is preliminary data.</text>
</comment>
<feature type="compositionally biased region" description="Polar residues" evidence="1">
    <location>
        <begin position="1"/>
        <end position="15"/>
    </location>
</feature>
<feature type="region of interest" description="Disordered" evidence="1">
    <location>
        <begin position="427"/>
        <end position="453"/>
    </location>
</feature>
<keyword evidence="2" id="KW-0472">Membrane</keyword>
<keyword evidence="4" id="KW-1185">Reference proteome</keyword>
<feature type="compositionally biased region" description="Low complexity" evidence="1">
    <location>
        <begin position="428"/>
        <end position="448"/>
    </location>
</feature>
<gene>
    <name evidence="3" type="ORF">OUZ56_016065</name>
</gene>
<name>A0ABR0APJ2_9CRUS</name>
<feature type="region of interest" description="Disordered" evidence="1">
    <location>
        <begin position="1"/>
        <end position="39"/>
    </location>
</feature>
<feature type="region of interest" description="Disordered" evidence="1">
    <location>
        <begin position="165"/>
        <end position="188"/>
    </location>
</feature>
<feature type="compositionally biased region" description="Polar residues" evidence="1">
    <location>
        <begin position="25"/>
        <end position="37"/>
    </location>
</feature>
<keyword evidence="2" id="KW-1133">Transmembrane helix</keyword>
<dbReference type="PANTHER" id="PTHR17571:SF34">
    <property type="entry name" value="ACROSOMAL PROTEIN SP-10"/>
    <property type="match status" value="1"/>
</dbReference>
<feature type="transmembrane region" description="Helical" evidence="2">
    <location>
        <begin position="202"/>
        <end position="229"/>
    </location>
</feature>
<dbReference type="EMBL" id="JAOYFB010000038">
    <property type="protein sequence ID" value="KAK4027046.1"/>
    <property type="molecule type" value="Genomic_DNA"/>
</dbReference>
<evidence type="ECO:0000313" key="3">
    <source>
        <dbReference type="EMBL" id="KAK4027046.1"/>
    </source>
</evidence>
<dbReference type="InterPro" id="IPR052671">
    <property type="entry name" value="Acrosomal_SP-10-like"/>
</dbReference>